<accession>A0ABS0J8B4</accession>
<feature type="transmembrane region" description="Helical" evidence="2">
    <location>
        <begin position="248"/>
        <end position="274"/>
    </location>
</feature>
<keyword evidence="4" id="KW-1185">Reference proteome</keyword>
<name>A0ABS0J8B4_9BACT</name>
<protein>
    <recommendedName>
        <fullName evidence="5">DUF2029 domain-containing protein</fullName>
    </recommendedName>
</protein>
<feature type="transmembrane region" description="Helical" evidence="2">
    <location>
        <begin position="370"/>
        <end position="388"/>
    </location>
</feature>
<evidence type="ECO:0000313" key="3">
    <source>
        <dbReference type="EMBL" id="MBG3878687.1"/>
    </source>
</evidence>
<reference evidence="3 4" key="1">
    <citation type="submission" date="2019-08" db="EMBL/GenBank/DDBJ databases">
        <authorList>
            <person name="Luo N."/>
        </authorList>
    </citation>
    <scope>NUCLEOTIDE SEQUENCE [LARGE SCALE GENOMIC DNA]</scope>
    <source>
        <strain evidence="3 4">NCIMB 9442</strain>
    </source>
</reference>
<feature type="transmembrane region" description="Helical" evidence="2">
    <location>
        <begin position="286"/>
        <end position="307"/>
    </location>
</feature>
<dbReference type="EMBL" id="VRYY01000679">
    <property type="protein sequence ID" value="MBG3878687.1"/>
    <property type="molecule type" value="Genomic_DNA"/>
</dbReference>
<evidence type="ECO:0000256" key="2">
    <source>
        <dbReference type="SAM" id="Phobius"/>
    </source>
</evidence>
<dbReference type="Proteomes" id="UP001194469">
    <property type="component" value="Unassembled WGS sequence"/>
</dbReference>
<feature type="transmembrane region" description="Helical" evidence="2">
    <location>
        <begin position="220"/>
        <end position="236"/>
    </location>
</feature>
<feature type="transmembrane region" description="Helical" evidence="2">
    <location>
        <begin position="57"/>
        <end position="77"/>
    </location>
</feature>
<organism evidence="3 4">
    <name type="scientific">Nitratidesulfovibrio oxamicus</name>
    <dbReference type="NCBI Taxonomy" id="32016"/>
    <lineage>
        <taxon>Bacteria</taxon>
        <taxon>Pseudomonadati</taxon>
        <taxon>Thermodesulfobacteriota</taxon>
        <taxon>Desulfovibrionia</taxon>
        <taxon>Desulfovibrionales</taxon>
        <taxon>Desulfovibrionaceae</taxon>
        <taxon>Nitratidesulfovibrio</taxon>
    </lineage>
</organism>
<keyword evidence="2" id="KW-0472">Membrane</keyword>
<keyword evidence="2" id="KW-1133">Transmembrane helix</keyword>
<feature type="transmembrane region" description="Helical" evidence="2">
    <location>
        <begin position="152"/>
        <end position="175"/>
    </location>
</feature>
<evidence type="ECO:0000313" key="4">
    <source>
        <dbReference type="Proteomes" id="UP001194469"/>
    </source>
</evidence>
<evidence type="ECO:0008006" key="5">
    <source>
        <dbReference type="Google" id="ProtNLM"/>
    </source>
</evidence>
<keyword evidence="2" id="KW-0812">Transmembrane</keyword>
<gene>
    <name evidence="3" type="ORF">FVW20_17170</name>
</gene>
<feature type="region of interest" description="Disordered" evidence="1">
    <location>
        <begin position="1"/>
        <end position="27"/>
    </location>
</feature>
<comment type="caution">
    <text evidence="3">The sequence shown here is derived from an EMBL/GenBank/DDBJ whole genome shotgun (WGS) entry which is preliminary data.</text>
</comment>
<evidence type="ECO:0000256" key="1">
    <source>
        <dbReference type="SAM" id="MobiDB-lite"/>
    </source>
</evidence>
<proteinExistence type="predicted"/>
<sequence>MMVAPRASRKRATKGSRPPDQHPTEHGSVSWTLSLYKHTKNKHTKTMSHNAPTNKTWEICFALLLAAAYAYILAVFITNQHYRGPYWYFFNADPSYAFLIGSLGLANLDGTHFTYHPGITPQLIGAAVLRIAHSLQFENTNIVVSVISKPEKYIYCISLTLLALYMITHATLAFYTKKHFKCDLLLQLCILATPFVNKYPVTDIGGSEFYGFTCESTTPFLMNLLLLIILATYHRLTTKDSTAKNTAAISGVLATIGTLNKITLAPIMAFTFFIQRNPNAKKKWAIAAAATFCTIGLPLLLNINIFIEFIDTISKGSGLYGSGPQTFVSLDNIIDNATAYATNYYTEAFITAIATLTICISRNTTKRTELTILTYITLAQIITTLLVIKHYQPRYLFPLNHTTPLLLYFSHKILHEKISPKFATSASLILLTLFPTFSIPKTFQHQNRTSTEAQDITDIYNIINSNPDIRSSQHIYPLNNSSQANALAFGNAWARTPFAKTISEAHPETLYYIYGDFYSLVGQKVETANIRGDLYIFGPTLHLKNGDLKKLNIDVIYRNSSQFIAKLSTPLNSPAPEINGTEK</sequence>